<reference evidence="8 9" key="1">
    <citation type="submission" date="2018-01" db="EMBL/GenBank/DDBJ databases">
        <title>Draft genome of the strawberry crown rot pathogen Phytophthora cactorum.</title>
        <authorList>
            <person name="Armitage A.D."/>
            <person name="Lysoe E."/>
            <person name="Nellist C.F."/>
            <person name="Harrison R.J."/>
            <person name="Brurberg M.B."/>
        </authorList>
    </citation>
    <scope>NUCLEOTIDE SEQUENCE [LARGE SCALE GENOMIC DNA]</scope>
    <source>
        <strain evidence="8 9">10300</strain>
    </source>
</reference>
<evidence type="ECO:0000313" key="3">
    <source>
        <dbReference type="EMBL" id="KAG2941592.1"/>
    </source>
</evidence>
<dbReference type="Proteomes" id="UP000760860">
    <property type="component" value="Unassembled WGS sequence"/>
</dbReference>
<evidence type="ECO:0000313" key="9">
    <source>
        <dbReference type="Proteomes" id="UP000251314"/>
    </source>
</evidence>
<dbReference type="Proteomes" id="UP000251314">
    <property type="component" value="Unassembled WGS sequence"/>
</dbReference>
<evidence type="ECO:0000313" key="2">
    <source>
        <dbReference type="EMBL" id="KAG2866910.1"/>
    </source>
</evidence>
<keyword evidence="9" id="KW-1185">Reference proteome</keyword>
<evidence type="ECO:0000313" key="6">
    <source>
        <dbReference type="EMBL" id="KAG3228827.1"/>
    </source>
</evidence>
<dbReference type="EMBL" id="RCMK01000023">
    <property type="protein sequence ID" value="KAG2953640.1"/>
    <property type="molecule type" value="Genomic_DNA"/>
</dbReference>
<protein>
    <submittedName>
        <fullName evidence="8">Uncharacterized protein</fullName>
    </submittedName>
</protein>
<reference evidence="7" key="3">
    <citation type="submission" date="2021-01" db="EMBL/GenBank/DDBJ databases">
        <title>Phytophthora aleatoria, a newly-described species from Pinus radiata is distinct from Phytophthora cactorum isolates based on comparative genomics.</title>
        <authorList>
            <person name="Mcdougal R."/>
            <person name="Panda P."/>
            <person name="Williams N."/>
            <person name="Studholme D.J."/>
        </authorList>
    </citation>
    <scope>NUCLEOTIDE SEQUENCE</scope>
    <source>
        <strain evidence="7">NZFS 3830</strain>
    </source>
</reference>
<comment type="caution">
    <text evidence="8">The sequence shown here is derived from an EMBL/GenBank/DDBJ whole genome shotgun (WGS) entry which is preliminary data.</text>
</comment>
<dbReference type="EMBL" id="MJFZ01000008">
    <property type="protein sequence ID" value="RAW43038.1"/>
    <property type="molecule type" value="Genomic_DNA"/>
</dbReference>
<dbReference type="EMBL" id="RCMI01000025">
    <property type="protein sequence ID" value="KAG2941592.1"/>
    <property type="molecule type" value="Genomic_DNA"/>
</dbReference>
<name>A0A329T3C6_9STRA</name>
<evidence type="ECO:0000256" key="1">
    <source>
        <dbReference type="SAM" id="MobiDB-lite"/>
    </source>
</evidence>
<accession>A0A329T3C6</accession>
<organism evidence="8 9">
    <name type="scientific">Phytophthora cactorum</name>
    <dbReference type="NCBI Taxonomy" id="29920"/>
    <lineage>
        <taxon>Eukaryota</taxon>
        <taxon>Sar</taxon>
        <taxon>Stramenopiles</taxon>
        <taxon>Oomycota</taxon>
        <taxon>Peronosporomycetes</taxon>
        <taxon>Peronosporales</taxon>
        <taxon>Peronosporaceae</taxon>
        <taxon>Phytophthora</taxon>
    </lineage>
</organism>
<dbReference type="AlphaFoldDB" id="A0A329T3C6"/>
<proteinExistence type="predicted"/>
<sequence length="312" mass="35294">MARGSSAPTYCPVSTHTTLEDAILALHAHDAFEYVTAYNYGAFGNGRVYRCISHEDCERRLRILESTKDEEEIPVTFQLAAAGEHGDQVTNRKRVGIDLSVKGEVDGLLARGVTPKKCLLALQNKYADQPEMLVKVPDEGQVRNRLLTLRKHNRKSPGATTTALSLRGRKRRAEWDESSESEMEVEVENSAVEESTRSKRHEEIATVESDIEEEERFDKEKLTKDFAALPGRPVFWSILKKTKYIKDKSEDVVTEWMTGQVIGWQTKGNSSTKWVVRYTDGEIRLLELEELVDEIRSAAKLGLNVTDRPLDL</sequence>
<feature type="region of interest" description="Disordered" evidence="1">
    <location>
        <begin position="154"/>
        <end position="181"/>
    </location>
</feature>
<dbReference type="VEuPathDB" id="FungiDB:PC110_g798"/>
<reference evidence="2" key="2">
    <citation type="submission" date="2018-10" db="EMBL/GenBank/DDBJ databases">
        <title>Effector identification in a new, highly contiguous assembly of the strawberry crown rot pathogen Phytophthora cactorum.</title>
        <authorList>
            <person name="Armitage A.D."/>
            <person name="Nellist C.F."/>
            <person name="Bates H."/>
            <person name="Vickerstaff R.J."/>
            <person name="Harrison R.J."/>
        </authorList>
    </citation>
    <scope>NUCLEOTIDE SEQUENCE</scope>
    <source>
        <strain evidence="2">15-7</strain>
        <strain evidence="3">4032</strain>
        <strain evidence="4">4040</strain>
        <strain evidence="5">P415</strain>
        <strain evidence="6">P421</strain>
    </source>
</reference>
<evidence type="ECO:0000313" key="8">
    <source>
        <dbReference type="EMBL" id="RAW43038.1"/>
    </source>
</evidence>
<dbReference type="OrthoDB" id="96880at2759"/>
<dbReference type="EMBL" id="RCML01000015">
    <property type="protein sequence ID" value="KAG2998530.1"/>
    <property type="molecule type" value="Genomic_DNA"/>
</dbReference>
<dbReference type="Proteomes" id="UP000774804">
    <property type="component" value="Unassembled WGS sequence"/>
</dbReference>
<gene>
    <name evidence="7" type="ORF">JG687_00000182</name>
    <name evidence="8" type="ORF">PC110_g798</name>
    <name evidence="2" type="ORF">PC113_g2412</name>
    <name evidence="3" type="ORF">PC115_g1845</name>
    <name evidence="4" type="ORF">PC117_g1855</name>
    <name evidence="5" type="ORF">PC118_g1283</name>
    <name evidence="6" type="ORF">PC129_g628</name>
</gene>
<dbReference type="EMBL" id="RCMG01000033">
    <property type="protein sequence ID" value="KAG2866910.1"/>
    <property type="molecule type" value="Genomic_DNA"/>
</dbReference>
<dbReference type="Proteomes" id="UP000697107">
    <property type="component" value="Unassembled WGS sequence"/>
</dbReference>
<evidence type="ECO:0000313" key="7">
    <source>
        <dbReference type="EMBL" id="KAG6974772.1"/>
    </source>
</evidence>
<evidence type="ECO:0000313" key="5">
    <source>
        <dbReference type="EMBL" id="KAG2998530.1"/>
    </source>
</evidence>
<dbReference type="Proteomes" id="UP000688947">
    <property type="component" value="Unassembled WGS sequence"/>
</dbReference>
<dbReference type="EMBL" id="JAENGZ010000003">
    <property type="protein sequence ID" value="KAG6974772.1"/>
    <property type="molecule type" value="Genomic_DNA"/>
</dbReference>
<evidence type="ECO:0000313" key="4">
    <source>
        <dbReference type="EMBL" id="KAG2953640.1"/>
    </source>
</evidence>
<dbReference type="Proteomes" id="UP000736787">
    <property type="component" value="Unassembled WGS sequence"/>
</dbReference>
<dbReference type="EMBL" id="RCMV01000009">
    <property type="protein sequence ID" value="KAG3228827.1"/>
    <property type="molecule type" value="Genomic_DNA"/>
</dbReference>
<dbReference type="Proteomes" id="UP000735874">
    <property type="component" value="Unassembled WGS sequence"/>
</dbReference>